<sequence length="94" mass="11209">MLQFLFPFSLSLPIFFVSVLRSWCRARWCPCIIRFLPAIARPSVGQKEKCRLLWSRCWIPLHHHHPSLPFPSLPFHAAFRSLFHAHANIMFRRK</sequence>
<dbReference type="EMBL" id="GGFL01008489">
    <property type="protein sequence ID" value="MBW72667.1"/>
    <property type="molecule type" value="Transcribed_RNA"/>
</dbReference>
<name>A0A2M4D531_ANODA</name>
<feature type="signal peptide" evidence="1">
    <location>
        <begin position="1"/>
        <end position="26"/>
    </location>
</feature>
<dbReference type="AlphaFoldDB" id="A0A2M4D531"/>
<accession>A0A2M4D531</accession>
<reference evidence="2" key="1">
    <citation type="submission" date="2018-01" db="EMBL/GenBank/DDBJ databases">
        <title>An insight into the sialome of Amazonian anophelines.</title>
        <authorList>
            <person name="Ribeiro J.M."/>
            <person name="Scarpassa V."/>
            <person name="Calvo E."/>
        </authorList>
    </citation>
    <scope>NUCLEOTIDE SEQUENCE</scope>
</reference>
<organism evidence="2">
    <name type="scientific">Anopheles darlingi</name>
    <name type="common">Mosquito</name>
    <dbReference type="NCBI Taxonomy" id="43151"/>
    <lineage>
        <taxon>Eukaryota</taxon>
        <taxon>Metazoa</taxon>
        <taxon>Ecdysozoa</taxon>
        <taxon>Arthropoda</taxon>
        <taxon>Hexapoda</taxon>
        <taxon>Insecta</taxon>
        <taxon>Pterygota</taxon>
        <taxon>Neoptera</taxon>
        <taxon>Endopterygota</taxon>
        <taxon>Diptera</taxon>
        <taxon>Nematocera</taxon>
        <taxon>Culicoidea</taxon>
        <taxon>Culicidae</taxon>
        <taxon>Anophelinae</taxon>
        <taxon>Anopheles</taxon>
    </lineage>
</organism>
<feature type="chain" id="PRO_5014902030" evidence="1">
    <location>
        <begin position="27"/>
        <end position="94"/>
    </location>
</feature>
<evidence type="ECO:0000256" key="1">
    <source>
        <dbReference type="SAM" id="SignalP"/>
    </source>
</evidence>
<protein>
    <submittedName>
        <fullName evidence="2">Putative secreted protein</fullName>
    </submittedName>
</protein>
<evidence type="ECO:0000313" key="2">
    <source>
        <dbReference type="EMBL" id="MBW72667.1"/>
    </source>
</evidence>
<proteinExistence type="predicted"/>
<keyword evidence="1" id="KW-0732">Signal</keyword>